<dbReference type="Gene3D" id="3.20.20.370">
    <property type="entry name" value="Glycoside hydrolase/deacetylase"/>
    <property type="match status" value="2"/>
</dbReference>
<comment type="caution">
    <text evidence="8">The sequence shown here is derived from an EMBL/GenBank/DDBJ whole genome shotgun (WGS) entry which is preliminary data.</text>
</comment>
<reference evidence="8" key="1">
    <citation type="submission" date="2021-06" db="EMBL/GenBank/DDBJ databases">
        <authorList>
            <person name="Kallberg Y."/>
            <person name="Tangrot J."/>
            <person name="Rosling A."/>
        </authorList>
    </citation>
    <scope>NUCLEOTIDE SEQUENCE</scope>
    <source>
        <strain evidence="8">FL966</strain>
    </source>
</reference>
<evidence type="ECO:0000256" key="1">
    <source>
        <dbReference type="ARBA" id="ARBA00001941"/>
    </source>
</evidence>
<dbReference type="GO" id="GO:0005975">
    <property type="term" value="P:carbohydrate metabolic process"/>
    <property type="evidence" value="ECO:0007669"/>
    <property type="project" value="InterPro"/>
</dbReference>
<gene>
    <name evidence="8" type="ORF">CPELLU_LOCUS13208</name>
</gene>
<accession>A0A9N9NE47</accession>
<evidence type="ECO:0000256" key="6">
    <source>
        <dbReference type="SAM" id="MobiDB-lite"/>
    </source>
</evidence>
<evidence type="ECO:0000313" key="9">
    <source>
        <dbReference type="Proteomes" id="UP000789759"/>
    </source>
</evidence>
<keyword evidence="2" id="KW-0479">Metal-binding</keyword>
<sequence>EKSQLSKLSAQDSGSGFITSCSKPGVVALTFDDGPGPYTNNLLDYLSSKQIKATFFVVGISIKEYPEVLKKIFKEGHQIGIHTNTHPHLNALTPPFGECNDRCGKLMKSLGLTVTQWNMDSGDWRYEKESYEDGRFNSLNNMLACLSPSNSKINSFITLQHDHCKYSVDVVPKVVEAFEKKGYKFETVAECLRNNVTPYKNKNERKSNTMYNMKNNTESNTKSIAKSNTKDNTGGKNYTISGSSASKHSGSSCIINSKKFIRILTFVVIVIEIMLVY</sequence>
<evidence type="ECO:0000313" key="8">
    <source>
        <dbReference type="EMBL" id="CAG8726421.1"/>
    </source>
</evidence>
<feature type="domain" description="NodB homology" evidence="7">
    <location>
        <begin position="25"/>
        <end position="94"/>
    </location>
</feature>
<comment type="cofactor">
    <cofactor evidence="1">
        <name>Co(2+)</name>
        <dbReference type="ChEBI" id="CHEBI:48828"/>
    </cofactor>
</comment>
<evidence type="ECO:0000256" key="2">
    <source>
        <dbReference type="ARBA" id="ARBA00022723"/>
    </source>
</evidence>
<keyword evidence="5" id="KW-0119">Carbohydrate metabolism</keyword>
<dbReference type="GO" id="GO:0016810">
    <property type="term" value="F:hydrolase activity, acting on carbon-nitrogen (but not peptide) bonds"/>
    <property type="evidence" value="ECO:0007669"/>
    <property type="project" value="InterPro"/>
</dbReference>
<dbReference type="AlphaFoldDB" id="A0A9N9NE47"/>
<evidence type="ECO:0000256" key="3">
    <source>
        <dbReference type="ARBA" id="ARBA00022729"/>
    </source>
</evidence>
<feature type="compositionally biased region" description="Polar residues" evidence="6">
    <location>
        <begin position="208"/>
        <end position="231"/>
    </location>
</feature>
<evidence type="ECO:0000256" key="5">
    <source>
        <dbReference type="ARBA" id="ARBA00023277"/>
    </source>
</evidence>
<dbReference type="OrthoDB" id="407355at2759"/>
<keyword evidence="3" id="KW-0732">Signal</keyword>
<dbReference type="InterPro" id="IPR002509">
    <property type="entry name" value="NODB_dom"/>
</dbReference>
<dbReference type="GO" id="GO:0046872">
    <property type="term" value="F:metal ion binding"/>
    <property type="evidence" value="ECO:0007669"/>
    <property type="project" value="UniProtKB-KW"/>
</dbReference>
<proteinExistence type="predicted"/>
<dbReference type="PROSITE" id="PS51677">
    <property type="entry name" value="NODB"/>
    <property type="match status" value="1"/>
</dbReference>
<dbReference type="PANTHER" id="PTHR46471:SF2">
    <property type="entry name" value="CHITIN DEACETYLASE-RELATED"/>
    <property type="match status" value="1"/>
</dbReference>
<feature type="non-terminal residue" evidence="8">
    <location>
        <position position="277"/>
    </location>
</feature>
<dbReference type="SUPFAM" id="SSF88713">
    <property type="entry name" value="Glycoside hydrolase/deacetylase"/>
    <property type="match status" value="1"/>
</dbReference>
<dbReference type="Pfam" id="PF01522">
    <property type="entry name" value="Polysacc_deac_1"/>
    <property type="match status" value="1"/>
</dbReference>
<keyword evidence="4" id="KW-0378">Hydrolase</keyword>
<organism evidence="8 9">
    <name type="scientific">Cetraspora pellucida</name>
    <dbReference type="NCBI Taxonomy" id="1433469"/>
    <lineage>
        <taxon>Eukaryota</taxon>
        <taxon>Fungi</taxon>
        <taxon>Fungi incertae sedis</taxon>
        <taxon>Mucoromycota</taxon>
        <taxon>Glomeromycotina</taxon>
        <taxon>Glomeromycetes</taxon>
        <taxon>Diversisporales</taxon>
        <taxon>Gigasporaceae</taxon>
        <taxon>Cetraspora</taxon>
    </lineage>
</organism>
<protein>
    <submittedName>
        <fullName evidence="8">4220_t:CDS:1</fullName>
    </submittedName>
</protein>
<dbReference type="Proteomes" id="UP000789759">
    <property type="component" value="Unassembled WGS sequence"/>
</dbReference>
<keyword evidence="9" id="KW-1185">Reference proteome</keyword>
<evidence type="ECO:0000256" key="4">
    <source>
        <dbReference type="ARBA" id="ARBA00022801"/>
    </source>
</evidence>
<evidence type="ECO:0000259" key="7">
    <source>
        <dbReference type="PROSITE" id="PS51677"/>
    </source>
</evidence>
<feature type="region of interest" description="Disordered" evidence="6">
    <location>
        <begin position="199"/>
        <end position="231"/>
    </location>
</feature>
<dbReference type="PANTHER" id="PTHR46471">
    <property type="entry name" value="CHITIN DEACETYLASE"/>
    <property type="match status" value="1"/>
</dbReference>
<dbReference type="EMBL" id="CAJVQA010013722">
    <property type="protein sequence ID" value="CAG8726421.1"/>
    <property type="molecule type" value="Genomic_DNA"/>
</dbReference>
<name>A0A9N9NE47_9GLOM</name>
<dbReference type="InterPro" id="IPR011330">
    <property type="entry name" value="Glyco_hydro/deAcase_b/a-brl"/>
</dbReference>